<gene>
    <name evidence="1" type="ORF">SDC9_189745</name>
</gene>
<organism evidence="1">
    <name type="scientific">bioreactor metagenome</name>
    <dbReference type="NCBI Taxonomy" id="1076179"/>
    <lineage>
        <taxon>unclassified sequences</taxon>
        <taxon>metagenomes</taxon>
        <taxon>ecological metagenomes</taxon>
    </lineage>
</organism>
<evidence type="ECO:0000313" key="1">
    <source>
        <dbReference type="EMBL" id="MPN42189.1"/>
    </source>
</evidence>
<proteinExistence type="predicted"/>
<sequence length="182" mass="21419">MGIKDERIDAAVSKLAEKIEAFGYGCHVSASLGNWRGPGKKDEPCPYATLIMLKLLNLYPDRFNEGITICCDSLLNVWEHSQTKHPYMFYMGTDFRKLKVPYIWYDIMHVVEVLSQAEKYQDDRRLNEMYEIIKKKETEHGFIPESVYMPWKEWDFGQKKTVSDWLTLCILKIERRLTPVLT</sequence>
<accession>A0A645HVG4</accession>
<name>A0A645HVG4_9ZZZZ</name>
<dbReference type="EMBL" id="VSSQ01099760">
    <property type="protein sequence ID" value="MPN42189.1"/>
    <property type="molecule type" value="Genomic_DNA"/>
</dbReference>
<protein>
    <submittedName>
        <fullName evidence="1">Uncharacterized protein</fullName>
    </submittedName>
</protein>
<dbReference type="AlphaFoldDB" id="A0A645HVG4"/>
<reference evidence="1" key="1">
    <citation type="submission" date="2019-08" db="EMBL/GenBank/DDBJ databases">
        <authorList>
            <person name="Kucharzyk K."/>
            <person name="Murdoch R.W."/>
            <person name="Higgins S."/>
            <person name="Loffler F."/>
        </authorList>
    </citation>
    <scope>NUCLEOTIDE SEQUENCE</scope>
</reference>
<comment type="caution">
    <text evidence="1">The sequence shown here is derived from an EMBL/GenBank/DDBJ whole genome shotgun (WGS) entry which is preliminary data.</text>
</comment>